<dbReference type="EMBL" id="CAAHFG010000001">
    <property type="protein sequence ID" value="VGO13164.1"/>
    <property type="molecule type" value="Genomic_DNA"/>
</dbReference>
<reference evidence="4 5" key="1">
    <citation type="submission" date="2019-04" db="EMBL/GenBank/DDBJ databases">
        <authorList>
            <person name="Van Vliet M D."/>
        </authorList>
    </citation>
    <scope>NUCLEOTIDE SEQUENCE [LARGE SCALE GENOMIC DNA]</scope>
    <source>
        <strain evidence="4 5">F1</strain>
    </source>
</reference>
<proteinExistence type="predicted"/>
<dbReference type="InterPro" id="IPR005084">
    <property type="entry name" value="CBM6"/>
</dbReference>
<dbReference type="SUPFAM" id="SSF51445">
    <property type="entry name" value="(Trans)glycosidases"/>
    <property type="match status" value="1"/>
</dbReference>
<dbReference type="Pfam" id="PF03422">
    <property type="entry name" value="CBM_6"/>
    <property type="match status" value="1"/>
</dbReference>
<protein>
    <recommendedName>
        <fullName evidence="3">CBM6 domain-containing protein</fullName>
    </recommendedName>
</protein>
<sequence>MKNTGKPILFGAMGIIVLVLMPMTSQAVTAAFTGAGGNTLWHNPANWSAGEVPGTTQADVVAFTDNITVDFNAATWAYLSANSLLTGGASGEYRGATRFLAGDGFGTETQVVNFDYGDANTMRYTGANRMTLGSRNGQTSRLNILSGTTIFESAPFDIGDSAGSSGTLNVSGGHFVIGRNAINVGDAGSALVNITGGRFTTRAALTLGSLGTFHVSGTAATEIGIGSYSSVDGAWSQSGLLSIGIDDTATGVTKIFIDDYNDDGAGAQGNVTFLSGALLDVDFAGAFTNQGTFTVMEWEGTLTDNGLAFAPGVDTNFWSFELVDTDAFNGVDTLQVTYFDPTFNPTPDYINPTGGKWETPENWMSGIVPSGSDEVTIAGSASGQPVVMDAASWTYLSNNSLLHSSTEYRVSKLLLGGDQTASLDINIGAGNTMKATSGGTYYVGSASGSDGTLNVLSGNCVLEASILRIAQSAGSAGRINIIGADASYTAARADGGGTSLSVGTGGDGTFYISDGSFNSRMGVTVAASGTFEVAGSAVDEIGIGSYGSMDGNWQQHAGGTLRVGIDLGLAGLTKIFVDDYLDDGGAYATFAAGSLLDVDYYNGGYGGGTWTVLEVENGDITDNGLAFAPGVDTGIWSFNIDNSGANGKLTVTATGDPAPPQFDVSMTVDDTRRQMMRYGLDYERLWSWNSLAVSMSDEIAEWSVNDCNIDYIRCAINSKYELEETNFVNSAYTSKIIPMMTAMQEANPHIKWFASPRPLNEAYSGGQWNGEDVTWQPYPIWITGASTPTNSNFNFNDIKCSEYLIRYLLLMKSHGFKITYLDITNEWQSDNYGGRVTQFDVRDIVAEFQDYLTNPWEHPEIPGVVLDADDIPLIVGPSSWNYQQGGNWIDSLDTQAKKDAIDIASSHNTDRTGTASDFAATVAAYCNPGTEVWETEQHGWKSTSGENEVTSFYYYIQSIRAGFTGLNSWLAIGKASQGHCFLLNESGASEVVRNVKYYIFKKLSTTSNYGYALDIDEFSSDSTMALIRDNLLTVWINNTAPTSIVAAVNIGNHVLGGTDIQYTRWNESLPVEGVEDTLTAYSSSNFYSTIEAESLYCFEITLLDNEDNFPFVQAENYATGSGVAILPCIDTGGGDMVAFASAGDEVLFNLDIVKTYPHDVAFRVSSESANIAFEVYDGTNLLASVNRVATGGAQNWTTIYETLHFDGGPMELRIVATGGGWNLNWIAFDQQFYSPTGMEPGSDPLVDLMNIDDSSLTLSWSGVEGGTYALQHSTNLVNGFSTVESGIPVHSATNMNTLATPDDEGFYRIIVE</sequence>
<keyword evidence="1 2" id="KW-0732">Signal</keyword>
<evidence type="ECO:0000259" key="3">
    <source>
        <dbReference type="PROSITE" id="PS51175"/>
    </source>
</evidence>
<dbReference type="Gene3D" id="2.60.120.260">
    <property type="entry name" value="Galactose-binding domain-like"/>
    <property type="match status" value="1"/>
</dbReference>
<dbReference type="Proteomes" id="UP000366872">
    <property type="component" value="Unassembled WGS sequence"/>
</dbReference>
<evidence type="ECO:0000313" key="5">
    <source>
        <dbReference type="Proteomes" id="UP000366872"/>
    </source>
</evidence>
<dbReference type="RefSeq" id="WP_136078764.1">
    <property type="nucleotide sequence ID" value="NZ_CAAHFG010000001.1"/>
</dbReference>
<dbReference type="PROSITE" id="PS51175">
    <property type="entry name" value="CBM6"/>
    <property type="match status" value="1"/>
</dbReference>
<dbReference type="InterPro" id="IPR008979">
    <property type="entry name" value="Galactose-bd-like_sf"/>
</dbReference>
<keyword evidence="5" id="KW-1185">Reference proteome</keyword>
<dbReference type="InterPro" id="IPR006584">
    <property type="entry name" value="Cellulose-bd_IV"/>
</dbReference>
<evidence type="ECO:0000313" key="4">
    <source>
        <dbReference type="EMBL" id="VGO13164.1"/>
    </source>
</evidence>
<feature type="domain" description="CBM6" evidence="3">
    <location>
        <begin position="1110"/>
        <end position="1229"/>
    </location>
</feature>
<evidence type="ECO:0000256" key="2">
    <source>
        <dbReference type="SAM" id="SignalP"/>
    </source>
</evidence>
<feature type="chain" id="PRO_5025687792" description="CBM6 domain-containing protein" evidence="2">
    <location>
        <begin position="28"/>
        <end position="1312"/>
    </location>
</feature>
<feature type="signal peptide" evidence="2">
    <location>
        <begin position="1"/>
        <end position="27"/>
    </location>
</feature>
<accession>A0A6C2U0C1</accession>
<dbReference type="SMART" id="SM00606">
    <property type="entry name" value="CBD_IV"/>
    <property type="match status" value="1"/>
</dbReference>
<dbReference type="Gene3D" id="3.20.20.80">
    <property type="entry name" value="Glycosidases"/>
    <property type="match status" value="1"/>
</dbReference>
<name>A0A6C2U0C1_PONDE</name>
<organism evidence="4 5">
    <name type="scientific">Pontiella desulfatans</name>
    <dbReference type="NCBI Taxonomy" id="2750659"/>
    <lineage>
        <taxon>Bacteria</taxon>
        <taxon>Pseudomonadati</taxon>
        <taxon>Kiritimatiellota</taxon>
        <taxon>Kiritimatiellia</taxon>
        <taxon>Kiritimatiellales</taxon>
        <taxon>Pontiellaceae</taxon>
        <taxon>Pontiella</taxon>
    </lineage>
</organism>
<dbReference type="CDD" id="cd04080">
    <property type="entry name" value="CBM6_cellulase-like"/>
    <property type="match status" value="1"/>
</dbReference>
<dbReference type="InterPro" id="IPR017853">
    <property type="entry name" value="GH"/>
</dbReference>
<evidence type="ECO:0000256" key="1">
    <source>
        <dbReference type="ARBA" id="ARBA00022729"/>
    </source>
</evidence>
<dbReference type="GO" id="GO:0030246">
    <property type="term" value="F:carbohydrate binding"/>
    <property type="evidence" value="ECO:0007669"/>
    <property type="project" value="InterPro"/>
</dbReference>
<dbReference type="SUPFAM" id="SSF49785">
    <property type="entry name" value="Galactose-binding domain-like"/>
    <property type="match status" value="1"/>
</dbReference>
<gene>
    <name evidence="4" type="ORF">PDESU_01718</name>
</gene>